<keyword evidence="4" id="KW-1185">Reference proteome</keyword>
<feature type="domain" description="HTH cro/C1-type" evidence="2">
    <location>
        <begin position="19"/>
        <end position="73"/>
    </location>
</feature>
<dbReference type="SUPFAM" id="SSF47413">
    <property type="entry name" value="lambda repressor-like DNA-binding domains"/>
    <property type="match status" value="1"/>
</dbReference>
<dbReference type="SMART" id="SM00530">
    <property type="entry name" value="HTH_XRE"/>
    <property type="match status" value="1"/>
</dbReference>
<dbReference type="InterPro" id="IPR050807">
    <property type="entry name" value="TransReg_Diox_bact_type"/>
</dbReference>
<name>A0A8J3TDJ4_9ACTN</name>
<dbReference type="InterPro" id="IPR013096">
    <property type="entry name" value="Cupin_2"/>
</dbReference>
<sequence>MKSVPVSPSNGRLRIGARLRAARQRQGLTIDQVAASAEVTKGFISRIERDETSPSVATLVTICEVLSLPIGTLFEAPQTDVVRKADAPSIHLTGAGAEERLLTPRGQARLQLIRSVIEPGGTGGGELYTLNCEIEVLHVLKGTIDLLFSNNTQRLGAGDTITFSGREPHSWVNPDKTRTAEVMWVIAPASWDTSA</sequence>
<evidence type="ECO:0000313" key="4">
    <source>
        <dbReference type="Proteomes" id="UP000599074"/>
    </source>
</evidence>
<dbReference type="Pfam" id="PF07883">
    <property type="entry name" value="Cupin_2"/>
    <property type="match status" value="1"/>
</dbReference>
<proteinExistence type="predicted"/>
<protein>
    <submittedName>
        <fullName evidence="3">Transcription regulator</fullName>
    </submittedName>
</protein>
<comment type="caution">
    <text evidence="3">The sequence shown here is derived from an EMBL/GenBank/DDBJ whole genome shotgun (WGS) entry which is preliminary data.</text>
</comment>
<gene>
    <name evidence="3" type="ORF">Pme01_34790</name>
</gene>
<organism evidence="3 4">
    <name type="scientific">Planosporangium mesophilum</name>
    <dbReference type="NCBI Taxonomy" id="689768"/>
    <lineage>
        <taxon>Bacteria</taxon>
        <taxon>Bacillati</taxon>
        <taxon>Actinomycetota</taxon>
        <taxon>Actinomycetes</taxon>
        <taxon>Micromonosporales</taxon>
        <taxon>Micromonosporaceae</taxon>
        <taxon>Planosporangium</taxon>
    </lineage>
</organism>
<dbReference type="SUPFAM" id="SSF51182">
    <property type="entry name" value="RmlC-like cupins"/>
    <property type="match status" value="1"/>
</dbReference>
<evidence type="ECO:0000256" key="1">
    <source>
        <dbReference type="ARBA" id="ARBA00023125"/>
    </source>
</evidence>
<reference evidence="3" key="1">
    <citation type="submission" date="2021-01" db="EMBL/GenBank/DDBJ databases">
        <title>Whole genome shotgun sequence of Planosporangium mesophilum NBRC 109066.</title>
        <authorList>
            <person name="Komaki H."/>
            <person name="Tamura T."/>
        </authorList>
    </citation>
    <scope>NUCLEOTIDE SEQUENCE</scope>
    <source>
        <strain evidence="3">NBRC 109066</strain>
    </source>
</reference>
<dbReference type="GO" id="GO:0003700">
    <property type="term" value="F:DNA-binding transcription factor activity"/>
    <property type="evidence" value="ECO:0007669"/>
    <property type="project" value="TreeGrafter"/>
</dbReference>
<evidence type="ECO:0000259" key="2">
    <source>
        <dbReference type="PROSITE" id="PS50943"/>
    </source>
</evidence>
<dbReference type="InterPro" id="IPR011051">
    <property type="entry name" value="RmlC_Cupin_sf"/>
</dbReference>
<keyword evidence="1" id="KW-0238">DNA-binding</keyword>
<dbReference type="AlphaFoldDB" id="A0A8J3TDJ4"/>
<dbReference type="Gene3D" id="2.60.120.10">
    <property type="entry name" value="Jelly Rolls"/>
    <property type="match status" value="1"/>
</dbReference>
<dbReference type="GO" id="GO:0005829">
    <property type="term" value="C:cytosol"/>
    <property type="evidence" value="ECO:0007669"/>
    <property type="project" value="TreeGrafter"/>
</dbReference>
<dbReference type="InterPro" id="IPR010982">
    <property type="entry name" value="Lambda_DNA-bd_dom_sf"/>
</dbReference>
<dbReference type="EMBL" id="BOON01000032">
    <property type="protein sequence ID" value="GII23882.1"/>
    <property type="molecule type" value="Genomic_DNA"/>
</dbReference>
<dbReference type="RefSeq" id="WP_168116038.1">
    <property type="nucleotide sequence ID" value="NZ_BOON01000032.1"/>
</dbReference>
<dbReference type="PANTHER" id="PTHR46797:SF1">
    <property type="entry name" value="METHYLPHOSPHONATE SYNTHASE"/>
    <property type="match status" value="1"/>
</dbReference>
<dbReference type="InterPro" id="IPR014710">
    <property type="entry name" value="RmlC-like_jellyroll"/>
</dbReference>
<dbReference type="CDD" id="cd00093">
    <property type="entry name" value="HTH_XRE"/>
    <property type="match status" value="1"/>
</dbReference>
<dbReference type="Proteomes" id="UP000599074">
    <property type="component" value="Unassembled WGS sequence"/>
</dbReference>
<dbReference type="Pfam" id="PF01381">
    <property type="entry name" value="HTH_3"/>
    <property type="match status" value="1"/>
</dbReference>
<dbReference type="CDD" id="cd02209">
    <property type="entry name" value="cupin_XRE_C"/>
    <property type="match status" value="1"/>
</dbReference>
<dbReference type="InterPro" id="IPR001387">
    <property type="entry name" value="Cro/C1-type_HTH"/>
</dbReference>
<dbReference type="Gene3D" id="1.10.260.40">
    <property type="entry name" value="lambda repressor-like DNA-binding domains"/>
    <property type="match status" value="1"/>
</dbReference>
<dbReference type="PROSITE" id="PS50943">
    <property type="entry name" value="HTH_CROC1"/>
    <property type="match status" value="1"/>
</dbReference>
<evidence type="ECO:0000313" key="3">
    <source>
        <dbReference type="EMBL" id="GII23882.1"/>
    </source>
</evidence>
<dbReference type="PANTHER" id="PTHR46797">
    <property type="entry name" value="HTH-TYPE TRANSCRIPTIONAL REGULATOR"/>
    <property type="match status" value="1"/>
</dbReference>
<accession>A0A8J3TDJ4</accession>
<dbReference type="GO" id="GO:0003677">
    <property type="term" value="F:DNA binding"/>
    <property type="evidence" value="ECO:0007669"/>
    <property type="project" value="UniProtKB-KW"/>
</dbReference>